<evidence type="ECO:0000256" key="7">
    <source>
        <dbReference type="ARBA" id="ARBA00025634"/>
    </source>
</evidence>
<proteinExistence type="predicted"/>
<evidence type="ECO:0000256" key="3">
    <source>
        <dbReference type="ARBA" id="ARBA00020653"/>
    </source>
</evidence>
<dbReference type="OrthoDB" id="9803598at2"/>
<evidence type="ECO:0000256" key="1">
    <source>
        <dbReference type="ARBA" id="ARBA00001946"/>
    </source>
</evidence>
<dbReference type="SUPFAM" id="SSF56322">
    <property type="entry name" value="ADC synthase"/>
    <property type="match status" value="1"/>
</dbReference>
<dbReference type="PRINTS" id="PR00095">
    <property type="entry name" value="ANTSNTHASEI"/>
</dbReference>
<keyword evidence="9" id="KW-0175">Coiled coil</keyword>
<evidence type="ECO:0000256" key="8">
    <source>
        <dbReference type="ARBA" id="ARBA00047683"/>
    </source>
</evidence>
<feature type="domain" description="Chorismate-utilising enzyme C-terminal" evidence="10">
    <location>
        <begin position="194"/>
        <end position="447"/>
    </location>
</feature>
<dbReference type="InterPro" id="IPR006805">
    <property type="entry name" value="Anth_synth_I_N"/>
</dbReference>
<dbReference type="InterPro" id="IPR019999">
    <property type="entry name" value="Anth_synth_I-like"/>
</dbReference>
<dbReference type="InterPro" id="IPR005801">
    <property type="entry name" value="ADC_synthase"/>
</dbReference>
<name>A0A1M6I5H0_9CLOT</name>
<dbReference type="EMBL" id="FQZB01000007">
    <property type="protein sequence ID" value="SHJ29691.1"/>
    <property type="molecule type" value="Genomic_DNA"/>
</dbReference>
<evidence type="ECO:0000256" key="2">
    <source>
        <dbReference type="ARBA" id="ARBA00011575"/>
    </source>
</evidence>
<dbReference type="PANTHER" id="PTHR11236">
    <property type="entry name" value="AMINOBENZOATE/ANTHRANILATE SYNTHASE"/>
    <property type="match status" value="1"/>
</dbReference>
<accession>A0A1M6I5H0</accession>
<dbReference type="Pfam" id="PF04715">
    <property type="entry name" value="Anth_synt_I_N"/>
    <property type="match status" value="1"/>
</dbReference>
<evidence type="ECO:0000259" key="11">
    <source>
        <dbReference type="Pfam" id="PF04715"/>
    </source>
</evidence>
<evidence type="ECO:0000256" key="5">
    <source>
        <dbReference type="ARBA" id="ARBA00022842"/>
    </source>
</evidence>
<sequence>MVNLSCEEFKKLKNEEKSFSLVSSFRGDEITPIKLYSNLNGREKFLLEGGSKEGRFGRYSFFGEKVEKYIGKIEKVSEILNKEFVKSTNPFPFKGGAVGFVAYDILPKFHSKLSFNNKEDFELEDIRFFIVKDYICYDSFTHKVHFVTTILNGEKRGYEDIIKMHKNQYEYLSNSSKRQVEDFSETDVSYSPSKEEYLEKVKKAKKYIREGDVFQVVISRRAYIKTKKNPLQIYRNLRQENPSPYMFLLEFKEYSILGSSPESLVRTEAGRVITNPIAGSRKRGKTEEEDLELENQLLKDEKERAEHIMLVDLGRNDIGKVSKVGTVNVSESMKVERFSHIMHICSTVQGELQEGLNSLDALVSIFPAGTLSGAPKLRAMEIIEELEEVKRGFYAGAVGYFSYGGNMDMCICIRSLLLKDGIAYLQAGAGIVQDSIPEEEFKETENKLKALMEVIK</sequence>
<dbReference type="RefSeq" id="WP_072986241.1">
    <property type="nucleotide sequence ID" value="NZ_FQZB01000007.1"/>
</dbReference>
<evidence type="ECO:0000256" key="6">
    <source>
        <dbReference type="ARBA" id="ARBA00023239"/>
    </source>
</evidence>
<reference evidence="12 13" key="1">
    <citation type="submission" date="2016-11" db="EMBL/GenBank/DDBJ databases">
        <authorList>
            <person name="Jaros S."/>
            <person name="Januszkiewicz K."/>
            <person name="Wedrychowicz H."/>
        </authorList>
    </citation>
    <scope>NUCLEOTIDE SEQUENCE [LARGE SCALE GENOMIC DNA]</scope>
    <source>
        <strain evidence="12 13">DSM 21758</strain>
    </source>
</reference>
<dbReference type="GO" id="GO:0000162">
    <property type="term" value="P:L-tryptophan biosynthetic process"/>
    <property type="evidence" value="ECO:0007669"/>
    <property type="project" value="TreeGrafter"/>
</dbReference>
<dbReference type="AlphaFoldDB" id="A0A1M6I5H0"/>
<organism evidence="12 13">
    <name type="scientific">Clostridium cavendishii DSM 21758</name>
    <dbReference type="NCBI Taxonomy" id="1121302"/>
    <lineage>
        <taxon>Bacteria</taxon>
        <taxon>Bacillati</taxon>
        <taxon>Bacillota</taxon>
        <taxon>Clostridia</taxon>
        <taxon>Eubacteriales</taxon>
        <taxon>Clostridiaceae</taxon>
        <taxon>Clostridium</taxon>
    </lineage>
</organism>
<evidence type="ECO:0000313" key="12">
    <source>
        <dbReference type="EMBL" id="SHJ29691.1"/>
    </source>
</evidence>
<dbReference type="Gene3D" id="3.60.120.10">
    <property type="entry name" value="Anthranilate synthase"/>
    <property type="match status" value="1"/>
</dbReference>
<comment type="catalytic activity">
    <reaction evidence="8">
        <text>chorismate + L-glutamine = anthranilate + pyruvate + L-glutamate + H(+)</text>
        <dbReference type="Rhea" id="RHEA:21732"/>
        <dbReference type="ChEBI" id="CHEBI:15361"/>
        <dbReference type="ChEBI" id="CHEBI:15378"/>
        <dbReference type="ChEBI" id="CHEBI:16567"/>
        <dbReference type="ChEBI" id="CHEBI:29748"/>
        <dbReference type="ChEBI" id="CHEBI:29985"/>
        <dbReference type="ChEBI" id="CHEBI:58359"/>
        <dbReference type="EC" id="4.1.3.27"/>
    </reaction>
</comment>
<dbReference type="STRING" id="1121302.SAMN02745163_01700"/>
<dbReference type="GO" id="GO:0004049">
    <property type="term" value="F:anthranilate synthase activity"/>
    <property type="evidence" value="ECO:0007669"/>
    <property type="project" value="UniProtKB-EC"/>
</dbReference>
<keyword evidence="6" id="KW-0456">Lyase</keyword>
<keyword evidence="13" id="KW-1185">Reference proteome</keyword>
<feature type="domain" description="Anthranilate synthase component I N-terminal" evidence="11">
    <location>
        <begin position="84"/>
        <end position="145"/>
    </location>
</feature>
<dbReference type="Pfam" id="PF00425">
    <property type="entry name" value="Chorismate_bind"/>
    <property type="match status" value="1"/>
</dbReference>
<dbReference type="GO" id="GO:0046872">
    <property type="term" value="F:metal ion binding"/>
    <property type="evidence" value="ECO:0007669"/>
    <property type="project" value="UniProtKB-KW"/>
</dbReference>
<comment type="subunit">
    <text evidence="2">Heterotetramer consisting of two non-identical subunits: a beta subunit (TrpG) and a large alpha subunit (TrpE).</text>
</comment>
<protein>
    <recommendedName>
        <fullName evidence="3">Anthranilate synthase component 1</fullName>
    </recommendedName>
</protein>
<feature type="coiled-coil region" evidence="9">
    <location>
        <begin position="281"/>
        <end position="308"/>
    </location>
</feature>
<gene>
    <name evidence="12" type="ORF">SAMN02745163_01700</name>
</gene>
<dbReference type="InterPro" id="IPR015890">
    <property type="entry name" value="Chorismate_C"/>
</dbReference>
<evidence type="ECO:0000256" key="4">
    <source>
        <dbReference type="ARBA" id="ARBA00022723"/>
    </source>
</evidence>
<keyword evidence="5" id="KW-0460">Magnesium</keyword>
<dbReference type="Proteomes" id="UP000184310">
    <property type="component" value="Unassembled WGS sequence"/>
</dbReference>
<evidence type="ECO:0000313" key="13">
    <source>
        <dbReference type="Proteomes" id="UP000184310"/>
    </source>
</evidence>
<comment type="cofactor">
    <cofactor evidence="1">
        <name>Mg(2+)</name>
        <dbReference type="ChEBI" id="CHEBI:18420"/>
    </cofactor>
</comment>
<dbReference type="PANTHER" id="PTHR11236:SF48">
    <property type="entry name" value="ISOCHORISMATE SYNTHASE MENF"/>
    <property type="match status" value="1"/>
</dbReference>
<comment type="function">
    <text evidence="7">Part of a heterotetrameric complex that catalyzes the two-step biosynthesis of anthranilate, an intermediate in the biosynthesis of L-tryptophan. In the first step, the glutamine-binding beta subunit (TrpG) of anthranilate synthase (AS) provides the glutamine amidotransferase activity which generates ammonia as a substrate that, along with chorismate, is used in the second step, catalyzed by the large alpha subunit of AS (TrpE) to produce anthranilate. In the absence of TrpG, TrpE can synthesize anthranilate directly from chorismate and high concentrations of ammonia.</text>
</comment>
<evidence type="ECO:0000256" key="9">
    <source>
        <dbReference type="SAM" id="Coils"/>
    </source>
</evidence>
<evidence type="ECO:0000259" key="10">
    <source>
        <dbReference type="Pfam" id="PF00425"/>
    </source>
</evidence>
<keyword evidence="4" id="KW-0479">Metal-binding</keyword>